<dbReference type="OrthoDB" id="5778525at2759"/>
<evidence type="ECO:0000313" key="8">
    <source>
        <dbReference type="EMBL" id="RKP27954.1"/>
    </source>
</evidence>
<keyword evidence="3" id="KW-0238">DNA-binding</keyword>
<feature type="region of interest" description="Disordered" evidence="6">
    <location>
        <begin position="174"/>
        <end position="204"/>
    </location>
</feature>
<dbReference type="GO" id="GO:0005634">
    <property type="term" value="C:nucleus"/>
    <property type="evidence" value="ECO:0007669"/>
    <property type="project" value="UniProtKB-SubCell"/>
</dbReference>
<dbReference type="InterPro" id="IPR052207">
    <property type="entry name" value="Max-like/E-box_TFs"/>
</dbReference>
<evidence type="ECO:0000259" key="7">
    <source>
        <dbReference type="PROSITE" id="PS50888"/>
    </source>
</evidence>
<protein>
    <recommendedName>
        <fullName evidence="7">BHLH domain-containing protein</fullName>
    </recommendedName>
</protein>
<feature type="compositionally biased region" description="Basic and acidic residues" evidence="6">
    <location>
        <begin position="174"/>
        <end position="183"/>
    </location>
</feature>
<reference evidence="9" key="1">
    <citation type="journal article" date="2018" name="Nat. Microbiol.">
        <title>Leveraging single-cell genomics to expand the fungal tree of life.</title>
        <authorList>
            <person name="Ahrendt S.R."/>
            <person name="Quandt C.A."/>
            <person name="Ciobanu D."/>
            <person name="Clum A."/>
            <person name="Salamov A."/>
            <person name="Andreopoulos B."/>
            <person name="Cheng J.F."/>
            <person name="Woyke T."/>
            <person name="Pelin A."/>
            <person name="Henrissat B."/>
            <person name="Reynolds N.K."/>
            <person name="Benny G.L."/>
            <person name="Smith M.E."/>
            <person name="James T.Y."/>
            <person name="Grigoriev I.V."/>
        </authorList>
    </citation>
    <scope>NUCLEOTIDE SEQUENCE [LARGE SCALE GENOMIC DNA]</scope>
    <source>
        <strain evidence="9">Benny S71-1</strain>
    </source>
</reference>
<evidence type="ECO:0000256" key="4">
    <source>
        <dbReference type="ARBA" id="ARBA00023163"/>
    </source>
</evidence>
<evidence type="ECO:0000256" key="6">
    <source>
        <dbReference type="SAM" id="MobiDB-lite"/>
    </source>
</evidence>
<dbReference type="GO" id="GO:0000978">
    <property type="term" value="F:RNA polymerase II cis-regulatory region sequence-specific DNA binding"/>
    <property type="evidence" value="ECO:0007669"/>
    <property type="project" value="TreeGrafter"/>
</dbReference>
<evidence type="ECO:0000256" key="5">
    <source>
        <dbReference type="ARBA" id="ARBA00023242"/>
    </source>
</evidence>
<dbReference type="Proteomes" id="UP000278143">
    <property type="component" value="Unassembled WGS sequence"/>
</dbReference>
<proteinExistence type="predicted"/>
<gene>
    <name evidence="8" type="ORF">SYNPS1DRAFT_20666</name>
</gene>
<dbReference type="GO" id="GO:0000981">
    <property type="term" value="F:DNA-binding transcription factor activity, RNA polymerase II-specific"/>
    <property type="evidence" value="ECO:0007669"/>
    <property type="project" value="TreeGrafter"/>
</dbReference>
<dbReference type="Pfam" id="PF00010">
    <property type="entry name" value="HLH"/>
    <property type="match status" value="1"/>
</dbReference>
<dbReference type="PANTHER" id="PTHR15741">
    <property type="entry name" value="BASIC HELIX-LOOP-HELIX ZIP TRANSCRIPTION FACTOR"/>
    <property type="match status" value="1"/>
</dbReference>
<dbReference type="CDD" id="cd11405">
    <property type="entry name" value="bHLHzip_MLXIP_like"/>
    <property type="match status" value="1"/>
</dbReference>
<dbReference type="GO" id="GO:0046983">
    <property type="term" value="F:protein dimerization activity"/>
    <property type="evidence" value="ECO:0007669"/>
    <property type="project" value="InterPro"/>
</dbReference>
<dbReference type="PANTHER" id="PTHR15741:SF27">
    <property type="entry name" value="TRANSCRIPTION FACTOR AP-4"/>
    <property type="match status" value="1"/>
</dbReference>
<sequence>MSPRTEFSNGAHPADNAHTVAAVAAAITSSAMQPSPSYLPMSSAATSSSAGSAHDGHYMVDYNHIAHSPISLEGTLPLSSAHAVVAHNYAVTASAMNSPIAASFPTVCTPHQPMTPHLALSAGDAAAAAAAAANAYASGQLTPMTTPTVPSISSQVSPTHPSFPEFHEYSRRHYEMSTDPEARKRARMSQDTPEEESMDEQSRSRACALNAELRRQIHIQSEQKRRAQIKDGFEHLREHIPSCSGSKKVSKATILTKTVIYIQHLKHTHLTLLAEMERLNAENERLRK</sequence>
<dbReference type="InterPro" id="IPR036638">
    <property type="entry name" value="HLH_DNA-bd_sf"/>
</dbReference>
<evidence type="ECO:0000256" key="3">
    <source>
        <dbReference type="ARBA" id="ARBA00023125"/>
    </source>
</evidence>
<comment type="subcellular location">
    <subcellularLocation>
        <location evidence="1">Nucleus</location>
    </subcellularLocation>
</comment>
<evidence type="ECO:0000313" key="9">
    <source>
        <dbReference type="Proteomes" id="UP000278143"/>
    </source>
</evidence>
<dbReference type="AlphaFoldDB" id="A0A4P9Z5N8"/>
<keyword evidence="5" id="KW-0539">Nucleus</keyword>
<keyword evidence="9" id="KW-1185">Reference proteome</keyword>
<dbReference type="Gene3D" id="4.10.280.10">
    <property type="entry name" value="Helix-loop-helix DNA-binding domain"/>
    <property type="match status" value="1"/>
</dbReference>
<dbReference type="SUPFAM" id="SSF47459">
    <property type="entry name" value="HLH, helix-loop-helix DNA-binding domain"/>
    <property type="match status" value="1"/>
</dbReference>
<name>A0A4P9Z5N8_9FUNG</name>
<dbReference type="InterPro" id="IPR011598">
    <property type="entry name" value="bHLH_dom"/>
</dbReference>
<dbReference type="PROSITE" id="PS50888">
    <property type="entry name" value="BHLH"/>
    <property type="match status" value="1"/>
</dbReference>
<keyword evidence="2" id="KW-0805">Transcription regulation</keyword>
<dbReference type="SMART" id="SM00353">
    <property type="entry name" value="HLH"/>
    <property type="match status" value="1"/>
</dbReference>
<evidence type="ECO:0000256" key="1">
    <source>
        <dbReference type="ARBA" id="ARBA00004123"/>
    </source>
</evidence>
<dbReference type="EMBL" id="KZ989132">
    <property type="protein sequence ID" value="RKP27954.1"/>
    <property type="molecule type" value="Genomic_DNA"/>
</dbReference>
<organism evidence="8 9">
    <name type="scientific">Syncephalis pseudoplumigaleata</name>
    <dbReference type="NCBI Taxonomy" id="1712513"/>
    <lineage>
        <taxon>Eukaryota</taxon>
        <taxon>Fungi</taxon>
        <taxon>Fungi incertae sedis</taxon>
        <taxon>Zoopagomycota</taxon>
        <taxon>Zoopagomycotina</taxon>
        <taxon>Zoopagomycetes</taxon>
        <taxon>Zoopagales</taxon>
        <taxon>Piptocephalidaceae</taxon>
        <taxon>Syncephalis</taxon>
    </lineage>
</organism>
<evidence type="ECO:0000256" key="2">
    <source>
        <dbReference type="ARBA" id="ARBA00023015"/>
    </source>
</evidence>
<feature type="domain" description="BHLH" evidence="7">
    <location>
        <begin position="213"/>
        <end position="265"/>
    </location>
</feature>
<accession>A0A4P9Z5N8</accession>
<keyword evidence="4" id="KW-0804">Transcription</keyword>